<accession>A0A2T2ZWG8</accession>
<keyword evidence="2" id="KW-1185">Reference proteome</keyword>
<proteinExistence type="predicted"/>
<dbReference type="AlphaFoldDB" id="A0A2T2ZWG8"/>
<dbReference type="EMBL" id="KZ678605">
    <property type="protein sequence ID" value="PSR78473.1"/>
    <property type="molecule type" value="Genomic_DNA"/>
</dbReference>
<organism evidence="1 2">
    <name type="scientific">Coniella lustricola</name>
    <dbReference type="NCBI Taxonomy" id="2025994"/>
    <lineage>
        <taxon>Eukaryota</taxon>
        <taxon>Fungi</taxon>
        <taxon>Dikarya</taxon>
        <taxon>Ascomycota</taxon>
        <taxon>Pezizomycotina</taxon>
        <taxon>Sordariomycetes</taxon>
        <taxon>Sordariomycetidae</taxon>
        <taxon>Diaporthales</taxon>
        <taxon>Schizoparmaceae</taxon>
        <taxon>Coniella</taxon>
    </lineage>
</organism>
<dbReference type="InParanoid" id="A0A2T2ZWG8"/>
<name>A0A2T2ZWG8_9PEZI</name>
<gene>
    <name evidence="1" type="ORF">BD289DRAFT_443886</name>
</gene>
<feature type="non-terminal residue" evidence="1">
    <location>
        <position position="70"/>
    </location>
</feature>
<feature type="non-terminal residue" evidence="1">
    <location>
        <position position="1"/>
    </location>
</feature>
<reference evidence="1 2" key="1">
    <citation type="journal article" date="2018" name="Mycol. Prog.">
        <title>Coniella lustricola, a new species from submerged detritus.</title>
        <authorList>
            <person name="Raudabaugh D.B."/>
            <person name="Iturriaga T."/>
            <person name="Carver A."/>
            <person name="Mondo S."/>
            <person name="Pangilinan J."/>
            <person name="Lipzen A."/>
            <person name="He G."/>
            <person name="Amirebrahimi M."/>
            <person name="Grigoriev I.V."/>
            <person name="Miller A.N."/>
        </authorList>
    </citation>
    <scope>NUCLEOTIDE SEQUENCE [LARGE SCALE GENOMIC DNA]</scope>
    <source>
        <strain evidence="1 2">B22-T-1</strain>
    </source>
</reference>
<evidence type="ECO:0000313" key="2">
    <source>
        <dbReference type="Proteomes" id="UP000241462"/>
    </source>
</evidence>
<dbReference type="Proteomes" id="UP000241462">
    <property type="component" value="Unassembled WGS sequence"/>
</dbReference>
<protein>
    <submittedName>
        <fullName evidence="1">Uncharacterized protein</fullName>
    </submittedName>
</protein>
<evidence type="ECO:0000313" key="1">
    <source>
        <dbReference type="EMBL" id="PSR78473.1"/>
    </source>
</evidence>
<sequence>ASLRRQLFHHSEVSYSAQQLHQQFRLSVHLPLGLEPHHVDPPSTLQPRASKFSRVVRILSRWTTDYLAAI</sequence>